<dbReference type="EMBL" id="GBHO01000766">
    <property type="protein sequence ID" value="JAG42838.1"/>
    <property type="molecule type" value="Transcribed_RNA"/>
</dbReference>
<reference evidence="3" key="3">
    <citation type="submission" date="2014-09" db="EMBL/GenBank/DDBJ databases">
        <authorList>
            <person name="Magalhaes I.L.F."/>
            <person name="Oliveira U."/>
            <person name="Santos F.R."/>
            <person name="Vidigal T.H.D.A."/>
            <person name="Brescovit A.D."/>
            <person name="Santos A.J."/>
        </authorList>
    </citation>
    <scope>NUCLEOTIDE SEQUENCE</scope>
</reference>
<protein>
    <submittedName>
        <fullName evidence="2">Putative nitrite transporter At1g68570</fullName>
    </submittedName>
</protein>
<accession>A0A0A9ZGV0</accession>
<organism evidence="2">
    <name type="scientific">Lygus hesperus</name>
    <name type="common">Western plant bug</name>
    <dbReference type="NCBI Taxonomy" id="30085"/>
    <lineage>
        <taxon>Eukaryota</taxon>
        <taxon>Metazoa</taxon>
        <taxon>Ecdysozoa</taxon>
        <taxon>Arthropoda</taxon>
        <taxon>Hexapoda</taxon>
        <taxon>Insecta</taxon>
        <taxon>Pterygota</taxon>
        <taxon>Neoptera</taxon>
        <taxon>Paraneoptera</taxon>
        <taxon>Hemiptera</taxon>
        <taxon>Heteroptera</taxon>
        <taxon>Panheteroptera</taxon>
        <taxon>Cimicomorpha</taxon>
        <taxon>Miridae</taxon>
        <taxon>Mirini</taxon>
        <taxon>Lygus</taxon>
    </lineage>
</organism>
<keyword evidence="1" id="KW-1133">Transmembrane helix</keyword>
<gene>
    <name evidence="2" type="ORF">CM83_5019</name>
</gene>
<evidence type="ECO:0000256" key="1">
    <source>
        <dbReference type="SAM" id="Phobius"/>
    </source>
</evidence>
<evidence type="ECO:0000313" key="2">
    <source>
        <dbReference type="EMBL" id="JAG42838.1"/>
    </source>
</evidence>
<sequence>MTLPPSNRFLKVYIPDGIAKCSYACEGDNKSCSSFHPSSVRVRMDPFTEVTWVITNDGNITRMQLYATLQIPPEELEKAKKVLASTYSIAGLAQSATAVGYIQFFWTESPIRLRTTLYAIFIVSNELLKFMTTLFVTSVSVNIALVCVCLSCFGFFAHVVVGLWYDLRFRREIWLYLEESSKDEDLSKPK</sequence>
<feature type="transmembrane region" description="Helical" evidence="1">
    <location>
        <begin position="82"/>
        <end position="105"/>
    </location>
</feature>
<proteinExistence type="predicted"/>
<dbReference type="AlphaFoldDB" id="A0A0A9ZGV0"/>
<feature type="transmembrane region" description="Helical" evidence="1">
    <location>
        <begin position="143"/>
        <end position="165"/>
    </location>
</feature>
<dbReference type="EMBL" id="GBRD01003304">
    <property type="protein sequence ID" value="JAG62517.1"/>
    <property type="molecule type" value="Transcribed_RNA"/>
</dbReference>
<reference evidence="2" key="2">
    <citation type="submission" date="2014-07" db="EMBL/GenBank/DDBJ databases">
        <authorList>
            <person name="Hull J."/>
        </authorList>
    </citation>
    <scope>NUCLEOTIDE SEQUENCE</scope>
</reference>
<keyword evidence="1" id="KW-0472">Membrane</keyword>
<name>A0A0A9ZGV0_LYGHE</name>
<evidence type="ECO:0000313" key="3">
    <source>
        <dbReference type="EMBL" id="JAG62517.1"/>
    </source>
</evidence>
<keyword evidence="1" id="KW-0812">Transmembrane</keyword>
<feature type="transmembrane region" description="Helical" evidence="1">
    <location>
        <begin position="117"/>
        <end position="137"/>
    </location>
</feature>
<reference evidence="2" key="1">
    <citation type="journal article" date="2014" name="PLoS ONE">
        <title>Transcriptome-Based Identification of ABC Transporters in the Western Tarnished Plant Bug Lygus hesperus.</title>
        <authorList>
            <person name="Hull J.J."/>
            <person name="Chaney K."/>
            <person name="Geib S.M."/>
            <person name="Fabrick J.A."/>
            <person name="Brent C.S."/>
            <person name="Walsh D."/>
            <person name="Lavine L.C."/>
        </authorList>
    </citation>
    <scope>NUCLEOTIDE SEQUENCE</scope>
</reference>